<proteinExistence type="predicted"/>
<reference evidence="2" key="1">
    <citation type="submission" date="2021-01" db="EMBL/GenBank/DDBJ databases">
        <title>KCTC 19127 draft genome.</title>
        <authorList>
            <person name="An D."/>
        </authorList>
    </citation>
    <scope>NUCLEOTIDE SEQUENCE</scope>
    <source>
        <strain evidence="2">KCTC 19127</strain>
    </source>
</reference>
<organism evidence="2 3">
    <name type="scientific">Nakamurella flavida</name>
    <dbReference type="NCBI Taxonomy" id="363630"/>
    <lineage>
        <taxon>Bacteria</taxon>
        <taxon>Bacillati</taxon>
        <taxon>Actinomycetota</taxon>
        <taxon>Actinomycetes</taxon>
        <taxon>Nakamurellales</taxon>
        <taxon>Nakamurellaceae</taxon>
        <taxon>Nakamurella</taxon>
    </lineage>
</organism>
<keyword evidence="1" id="KW-0472">Membrane</keyword>
<evidence type="ECO:0000313" key="2">
    <source>
        <dbReference type="EMBL" id="MBM9476114.1"/>
    </source>
</evidence>
<evidence type="ECO:0000313" key="3">
    <source>
        <dbReference type="Proteomes" id="UP000663801"/>
    </source>
</evidence>
<evidence type="ECO:0008006" key="4">
    <source>
        <dbReference type="Google" id="ProtNLM"/>
    </source>
</evidence>
<keyword evidence="3" id="KW-1185">Reference proteome</keyword>
<comment type="caution">
    <text evidence="2">The sequence shown here is derived from an EMBL/GenBank/DDBJ whole genome shotgun (WGS) entry which is preliminary data.</text>
</comment>
<feature type="transmembrane region" description="Helical" evidence="1">
    <location>
        <begin position="31"/>
        <end position="49"/>
    </location>
</feature>
<dbReference type="EMBL" id="JAERWL010000006">
    <property type="protein sequence ID" value="MBM9476114.1"/>
    <property type="molecule type" value="Genomic_DNA"/>
</dbReference>
<gene>
    <name evidence="2" type="ORF">JL107_06630</name>
</gene>
<protein>
    <recommendedName>
        <fullName evidence="4">Amidotransferase</fullName>
    </recommendedName>
</protein>
<dbReference type="Proteomes" id="UP000663801">
    <property type="component" value="Unassembled WGS sequence"/>
</dbReference>
<name>A0A939C4V2_9ACTN</name>
<accession>A0A939C4V2</accession>
<sequence>MNWLPILLIGLGGFLSGGVLALRKTNPTGAVVIAVFAVGCVAGGILWLLS</sequence>
<dbReference type="RefSeq" id="WP_205256428.1">
    <property type="nucleotide sequence ID" value="NZ_BAAAPV010000003.1"/>
</dbReference>
<keyword evidence="1" id="KW-0812">Transmembrane</keyword>
<keyword evidence="1" id="KW-1133">Transmembrane helix</keyword>
<dbReference type="AlphaFoldDB" id="A0A939C4V2"/>
<evidence type="ECO:0000256" key="1">
    <source>
        <dbReference type="SAM" id="Phobius"/>
    </source>
</evidence>